<dbReference type="PANTHER" id="PTHR41752:SF1">
    <property type="entry name" value="PROFILIN"/>
    <property type="match status" value="1"/>
</dbReference>
<protein>
    <recommendedName>
        <fullName evidence="3">Profilin</fullName>
    </recommendedName>
</protein>
<dbReference type="InterPro" id="IPR036140">
    <property type="entry name" value="PFN_sf"/>
</dbReference>
<dbReference type="Proteomes" id="UP001061958">
    <property type="component" value="Unassembled WGS sequence"/>
</dbReference>
<reference evidence="1" key="2">
    <citation type="submission" date="2022-01" db="EMBL/GenBank/DDBJ databases">
        <authorList>
            <person name="Hirooka S."/>
            <person name="Miyagishima S.Y."/>
        </authorList>
    </citation>
    <scope>NUCLEOTIDE SEQUENCE</scope>
    <source>
        <strain evidence="1">NBRC 102759</strain>
    </source>
</reference>
<keyword evidence="2" id="KW-1185">Reference proteome</keyword>
<evidence type="ECO:0000313" key="2">
    <source>
        <dbReference type="Proteomes" id="UP001061958"/>
    </source>
</evidence>
<evidence type="ECO:0000313" key="1">
    <source>
        <dbReference type="EMBL" id="GJQ13654.1"/>
    </source>
</evidence>
<comment type="caution">
    <text evidence="1">The sequence shown here is derived from an EMBL/GenBank/DDBJ whole genome shotgun (WGS) entry which is preliminary data.</text>
</comment>
<name>A0A9C7Q0R0_9RHOD</name>
<reference evidence="1" key="1">
    <citation type="journal article" date="2022" name="Proc. Natl. Acad. Sci. U.S.A.">
        <title>Life cycle and functional genomics of the unicellular red alga Galdieria for elucidating algal and plant evolution and industrial use.</title>
        <authorList>
            <person name="Hirooka S."/>
            <person name="Itabashi T."/>
            <person name="Ichinose T.M."/>
            <person name="Onuma R."/>
            <person name="Fujiwara T."/>
            <person name="Yamashita S."/>
            <person name="Jong L.W."/>
            <person name="Tomita R."/>
            <person name="Iwane A.H."/>
            <person name="Miyagishima S.Y."/>
        </authorList>
    </citation>
    <scope>NUCLEOTIDE SEQUENCE</scope>
    <source>
        <strain evidence="1">NBRC 102759</strain>
    </source>
</reference>
<dbReference type="AlphaFoldDB" id="A0A9C7Q0R0"/>
<dbReference type="PANTHER" id="PTHR41752">
    <property type="entry name" value="PROFILIN"/>
    <property type="match status" value="1"/>
</dbReference>
<dbReference type="EMBL" id="BQMJ01000046">
    <property type="protein sequence ID" value="GJQ13654.1"/>
    <property type="molecule type" value="Genomic_DNA"/>
</dbReference>
<sequence length="142" mass="16049">MSLSPQDSWQTQVENEVDKYMNVTLPFWDLFVLFTKDKVLLERGVEKPPNIDCRKLWNLFQDKKEAISSGILLGDIQYDIHRWYGDLDVGLIYGREAENLKGKGIAVAKTEGFAALVLYSAPAVSAYSVPALKELIQKIAKI</sequence>
<gene>
    <name evidence="1" type="ORF">GpartN1_g5445.t1</name>
</gene>
<dbReference type="SUPFAM" id="SSF55770">
    <property type="entry name" value="Profilin (actin-binding protein)"/>
    <property type="match status" value="1"/>
</dbReference>
<dbReference type="OrthoDB" id="10277558at2759"/>
<organism evidence="1 2">
    <name type="scientific">Galdieria partita</name>
    <dbReference type="NCBI Taxonomy" id="83374"/>
    <lineage>
        <taxon>Eukaryota</taxon>
        <taxon>Rhodophyta</taxon>
        <taxon>Bangiophyceae</taxon>
        <taxon>Galdieriales</taxon>
        <taxon>Galdieriaceae</taxon>
        <taxon>Galdieria</taxon>
    </lineage>
</organism>
<evidence type="ECO:0008006" key="3">
    <source>
        <dbReference type="Google" id="ProtNLM"/>
    </source>
</evidence>
<proteinExistence type="predicted"/>
<accession>A0A9C7Q0R0</accession>